<dbReference type="Gene3D" id="2.120.10.30">
    <property type="entry name" value="TolB, C-terminal domain"/>
    <property type="match status" value="7"/>
</dbReference>
<feature type="signal peptide" evidence="3">
    <location>
        <begin position="1"/>
        <end position="18"/>
    </location>
</feature>
<comment type="similarity">
    <text evidence="1">Belongs to the TolB family.</text>
</comment>
<dbReference type="SUPFAM" id="SSF82171">
    <property type="entry name" value="DPP6 N-terminal domain-like"/>
    <property type="match status" value="2"/>
</dbReference>
<evidence type="ECO:0000313" key="6">
    <source>
        <dbReference type="Proteomes" id="UP001500618"/>
    </source>
</evidence>
<dbReference type="PANTHER" id="PTHR36842">
    <property type="entry name" value="PROTEIN TOLB HOMOLOG"/>
    <property type="match status" value="1"/>
</dbReference>
<feature type="compositionally biased region" description="Low complexity" evidence="2">
    <location>
        <begin position="1332"/>
        <end position="1348"/>
    </location>
</feature>
<dbReference type="EMBL" id="BAAANY010000002">
    <property type="protein sequence ID" value="GAA1660440.1"/>
    <property type="molecule type" value="Genomic_DNA"/>
</dbReference>
<gene>
    <name evidence="5" type="ORF">GCM10009765_07360</name>
</gene>
<dbReference type="SUPFAM" id="SSF69304">
    <property type="entry name" value="Tricorn protease N-terminal domain"/>
    <property type="match status" value="1"/>
</dbReference>
<evidence type="ECO:0000313" key="5">
    <source>
        <dbReference type="EMBL" id="GAA1660440.1"/>
    </source>
</evidence>
<sequence>MLVLAMVAALTPASVAQAQSRPGGPQHNAYGDLLAYAGGGSPTLASGSTHASVLPAALADSSADDPSAAGSALVWITHTPATGGSSETDGDVMYWAGGTAAPVRLTNDSYVDEHPALSPDHKTVAFASNRDGQFDIWLVDTNGTNLRRLTTSQGNDDWPSFGPNSDRIAFASTRDDPYGDIYTVSTAGGAVHRVTTEPTSEGEPAWSPDGRTIAFSTDRFRSSFSDKAHSDVMLVPAAGGPETRLTTSIDSGEPAWSTDGTLAFVSRTADTGGDIYTMKPGQQSATALAVGPEPDSRPTWFTAGGAASVVYGSMHTSTDSDIWTVDQYSQDPAGSQRRNLTATPGTAESDPSFSYDGTQLAFTQTNSGGQSRIVLANSDGTGIRALTAFTFDQYDSQPEWSADGKLVAFTRRTGNGDGSHTFIRIAEVGGSGRQWQVPQTGTGNFYDDHPTLSPDGTTIAFRRYLNGQSRIYTAALTHNSDGSVDIAEPQLLLSDDSHEDCGGQGPIGDSDPQYQRSTFQTLIAFVAESGHRICAYDPSLPSGARITTMGRPTADGNLSEPAWTGSLLAFTLTPSINTLAARMAAAAKPKAEQVNADSSLWIVFGAERNHTPTQLLSAPGGVDHASFQSMSGDVSLSVSSSPEPANPGDQVQLTYKVTNNSALPVPHTWLRMDLPPGLPVRSVTPQPACQTDGTACVITNLAAKGSFTAQVTVTAAQATAGRASGTVQAQYPDGVSAETQTADILVTPSTDYRLSYASNDAANLFYATPGTPTRTPALTGTAGLYGTDVSANGTALTWVSRAAASGSANVGGSLTYAADAGSAPVKLSTDTSSYRHPVLSPDGKRIAFSSNRSGQFNIWVVNIDGSGLMRITTGSNDDWPAWSPNGQNIAFSSTRTDAAGDIYVTPAAGGATTRLTSSAGIDIQPAYSPDGTRIAFATTRFRGGATSGPTDVAIMPVVGGVATRMTSATDSSRPAWSPDGTQIAYVTTHDDGAGDIYALKLGTTTPAKVATRSDTAETSPTWWTPTSGAQPAVLYSALTNGNDSDIWSSALNGAGRIDHSARPGLDENEPAYSKDGRKLAYTEFDSTGDSRIVLAAADGSGAKPLADFGDTLLSDSSPTWSPDGKMLAFTRTRYTVSSTGEYTTADSWIVIMRVDTTPVVLLDRLPLPAGTTGFDADPAWSSTNPNQLALARYANPNQFGSSADVWLATLAITNTTATVTSQHRLTTSDTQCGTARNYTPAWSPDGKQLAYVAFVSAGEGSFTQLCAIGASGSNDRKVLDDNSNGTTISVADPAWSPDGNYIAFGSFIQGSDLAAAAKPATTKSRTTRRAAAKPAAAPGAAKPAAAQASQVSGNDTIMLVNATGGPGVQVLGTPGGAAEPAFEPKAPDDVVPPNTVGLGVSATPQPGYVGGPVVAVTYTVTNNTDAPVLNPVVATGLPTTLPVASVKPSTVCNATATTCTLPTIPAFGKSTFTVNLTPAAAVNAQVTGKLSYNFTGSPTASTSKTVPLVVIGPNLKTVPSVGPPGLDPVATGSGFPPNTQLLVTWDSGVKMPPSKVTTDAKGTFRIPVLVPYHDWPGKRKVTVTFVKTGQTITPTQAGYMVGGVPNFPGVD</sequence>
<feature type="chain" id="PRO_5047159467" description="DUF11 domain-containing protein" evidence="3">
    <location>
        <begin position="19"/>
        <end position="1611"/>
    </location>
</feature>
<evidence type="ECO:0000259" key="4">
    <source>
        <dbReference type="Pfam" id="PF01345"/>
    </source>
</evidence>
<proteinExistence type="inferred from homology"/>
<evidence type="ECO:0000256" key="3">
    <source>
        <dbReference type="SAM" id="SignalP"/>
    </source>
</evidence>
<keyword evidence="6" id="KW-1185">Reference proteome</keyword>
<dbReference type="InterPro" id="IPR001434">
    <property type="entry name" value="OmcB-like_DUF11"/>
</dbReference>
<dbReference type="InterPro" id="IPR011042">
    <property type="entry name" value="6-blade_b-propeller_TolB-like"/>
</dbReference>
<dbReference type="Proteomes" id="UP001500618">
    <property type="component" value="Unassembled WGS sequence"/>
</dbReference>
<organism evidence="5 6">
    <name type="scientific">Fodinicola feengrottensis</name>
    <dbReference type="NCBI Taxonomy" id="435914"/>
    <lineage>
        <taxon>Bacteria</taxon>
        <taxon>Bacillati</taxon>
        <taxon>Actinomycetota</taxon>
        <taxon>Actinomycetes</taxon>
        <taxon>Mycobacteriales</taxon>
        <taxon>Fodinicola</taxon>
    </lineage>
</organism>
<dbReference type="Pfam" id="PF01345">
    <property type="entry name" value="DUF11"/>
    <property type="match status" value="1"/>
</dbReference>
<feature type="domain" description="DUF11" evidence="4">
    <location>
        <begin position="633"/>
        <end position="733"/>
    </location>
</feature>
<dbReference type="Pfam" id="PF07676">
    <property type="entry name" value="PD40"/>
    <property type="match status" value="15"/>
</dbReference>
<dbReference type="InterPro" id="IPR011659">
    <property type="entry name" value="WD40"/>
</dbReference>
<comment type="caution">
    <text evidence="5">The sequence shown here is derived from an EMBL/GenBank/DDBJ whole genome shotgun (WGS) entry which is preliminary data.</text>
</comment>
<keyword evidence="3" id="KW-0732">Signal</keyword>
<evidence type="ECO:0000256" key="2">
    <source>
        <dbReference type="SAM" id="MobiDB-lite"/>
    </source>
</evidence>
<name>A0ABN2FVE4_9ACTN</name>
<feature type="region of interest" description="Disordered" evidence="2">
    <location>
        <begin position="1318"/>
        <end position="1348"/>
    </location>
</feature>
<accession>A0ABN2FVE4</accession>
<reference evidence="6" key="1">
    <citation type="journal article" date="2019" name="Int. J. Syst. Evol. Microbiol.">
        <title>The Global Catalogue of Microorganisms (GCM) 10K type strain sequencing project: providing services to taxonomists for standard genome sequencing and annotation.</title>
        <authorList>
            <consortium name="The Broad Institute Genomics Platform"/>
            <consortium name="The Broad Institute Genome Sequencing Center for Infectious Disease"/>
            <person name="Wu L."/>
            <person name="Ma J."/>
        </authorList>
    </citation>
    <scope>NUCLEOTIDE SEQUENCE [LARGE SCALE GENOMIC DNA]</scope>
    <source>
        <strain evidence="6">JCM 14718</strain>
    </source>
</reference>
<dbReference type="PANTHER" id="PTHR36842:SF1">
    <property type="entry name" value="PROTEIN TOLB"/>
    <property type="match status" value="1"/>
</dbReference>
<protein>
    <recommendedName>
        <fullName evidence="4">DUF11 domain-containing protein</fullName>
    </recommendedName>
</protein>
<feature type="region of interest" description="Disordered" evidence="2">
    <location>
        <begin position="331"/>
        <end position="352"/>
    </location>
</feature>
<evidence type="ECO:0000256" key="1">
    <source>
        <dbReference type="ARBA" id="ARBA00009820"/>
    </source>
</evidence>